<keyword evidence="3 4" id="KW-0732">Signal</keyword>
<name>A0AAF1KNU7_9PROT</name>
<keyword evidence="7" id="KW-1185">Reference proteome</keyword>
<evidence type="ECO:0000256" key="2">
    <source>
        <dbReference type="ARBA" id="ARBA00005695"/>
    </source>
</evidence>
<evidence type="ECO:0000256" key="1">
    <source>
        <dbReference type="ARBA" id="ARBA00004418"/>
    </source>
</evidence>
<feature type="domain" description="Solute-binding protein family 5" evidence="5">
    <location>
        <begin position="68"/>
        <end position="433"/>
    </location>
</feature>
<protein>
    <submittedName>
        <fullName evidence="6">ABC transporter substrate-binding protein</fullName>
    </submittedName>
</protein>
<dbReference type="AlphaFoldDB" id="A0AAF1KNU7"/>
<comment type="subcellular location">
    <subcellularLocation>
        <location evidence="1">Periplasm</location>
    </subcellularLocation>
</comment>
<dbReference type="SUPFAM" id="SSF53850">
    <property type="entry name" value="Periplasmic binding protein-like II"/>
    <property type="match status" value="1"/>
</dbReference>
<evidence type="ECO:0000256" key="4">
    <source>
        <dbReference type="SAM" id="SignalP"/>
    </source>
</evidence>
<feature type="signal peptide" evidence="4">
    <location>
        <begin position="1"/>
        <end position="21"/>
    </location>
</feature>
<gene>
    <name evidence="6" type="ORF">GXW79_08145</name>
</gene>
<evidence type="ECO:0000313" key="6">
    <source>
        <dbReference type="EMBL" id="MBR0655048.1"/>
    </source>
</evidence>
<proteinExistence type="inferred from homology"/>
<evidence type="ECO:0000259" key="5">
    <source>
        <dbReference type="Pfam" id="PF00496"/>
    </source>
</evidence>
<dbReference type="Gene3D" id="3.10.105.10">
    <property type="entry name" value="Dipeptide-binding Protein, Domain 3"/>
    <property type="match status" value="1"/>
</dbReference>
<reference evidence="6" key="2">
    <citation type="journal article" date="2021" name="Syst. Appl. Microbiol.">
        <title>Roseomonas hellenica sp. nov., isolated from roots of wild-growing Alkanna tinctoria.</title>
        <authorList>
            <person name="Rat A."/>
            <person name="Naranjo H.D."/>
            <person name="Lebbe L."/>
            <person name="Cnockaert M."/>
            <person name="Krigas N."/>
            <person name="Grigoriadou K."/>
            <person name="Maloupa E."/>
            <person name="Willems A."/>
        </authorList>
    </citation>
    <scope>NUCLEOTIDE SEQUENCE</scope>
    <source>
        <strain evidence="6">LMG 28251</strain>
    </source>
</reference>
<accession>A0AAF1KNU7</accession>
<comment type="similarity">
    <text evidence="2">Belongs to the bacterial solute-binding protein 5 family.</text>
</comment>
<dbReference type="PIRSF" id="PIRSF002741">
    <property type="entry name" value="MppA"/>
    <property type="match status" value="1"/>
</dbReference>
<comment type="caution">
    <text evidence="6">The sequence shown here is derived from an EMBL/GenBank/DDBJ whole genome shotgun (WGS) entry which is preliminary data.</text>
</comment>
<dbReference type="Pfam" id="PF00496">
    <property type="entry name" value="SBP_bac_5"/>
    <property type="match status" value="1"/>
</dbReference>
<reference evidence="6" key="1">
    <citation type="submission" date="2020-01" db="EMBL/GenBank/DDBJ databases">
        <authorList>
            <person name="Rat A."/>
        </authorList>
    </citation>
    <scope>NUCLEOTIDE SEQUENCE</scope>
    <source>
        <strain evidence="6">LMG 28251</strain>
    </source>
</reference>
<feature type="chain" id="PRO_5042076958" evidence="4">
    <location>
        <begin position="22"/>
        <end position="524"/>
    </location>
</feature>
<sequence>MQRRDVLIGAGALALARPALAQAPKLLKFIPQADLAVVDPVITTAYVTRHHAYMIYDTLYGFDEEYKAQPQMVEGHTVEDGGKRVTMKLRTGLRFHDNTPVLAKDAVASVKRWAARDALGQVMNSVLEELSAPDDQTIVFRFRRPFPMLFEALGKPSTPVCFVMPERIANTPPTTAITDMIGSGPFRILANERVPGARVVYEKFAGYVPRADGTPSWTAGPKRVFLDRVEWHVTPDAATASAALQSGEMDWWEQPTGDLQPVLRRNRNVVLEIPDPTGLLGVARFNHLHPPFDKPAVRRALLGAVNQSDFMTAVIGTDRSLWRDGVGFFPPGTPMASDAGLDAITSTPDMDKVKRDLAAAGYNGERVVLIAASDFPSLNALAQVTNDMLRRAGMNVEYVSTDWGTVVQRRASREVAERGGWNMFCTFWSGVDMFNPGVHQSLRGHGQQAWFGWPTIPRIEELRGAWFDAPDLEAQQAVARQMQEVAFQEVPYLPLGQYFQATAYRRGITGVLKGLPLFWNVEKA</sequence>
<dbReference type="InterPro" id="IPR039424">
    <property type="entry name" value="SBP_5"/>
</dbReference>
<dbReference type="InterPro" id="IPR030678">
    <property type="entry name" value="Peptide/Ni-bd"/>
</dbReference>
<dbReference type="PANTHER" id="PTHR30290:SF38">
    <property type="entry name" value="D,D-DIPEPTIDE-BINDING PERIPLASMIC PROTEIN DDPA-RELATED"/>
    <property type="match status" value="1"/>
</dbReference>
<dbReference type="GO" id="GO:1904680">
    <property type="term" value="F:peptide transmembrane transporter activity"/>
    <property type="evidence" value="ECO:0007669"/>
    <property type="project" value="TreeGrafter"/>
</dbReference>
<dbReference type="PANTHER" id="PTHR30290">
    <property type="entry name" value="PERIPLASMIC BINDING COMPONENT OF ABC TRANSPORTER"/>
    <property type="match status" value="1"/>
</dbReference>
<dbReference type="GO" id="GO:0043190">
    <property type="term" value="C:ATP-binding cassette (ABC) transporter complex"/>
    <property type="evidence" value="ECO:0007669"/>
    <property type="project" value="InterPro"/>
</dbReference>
<dbReference type="Proteomes" id="UP001196068">
    <property type="component" value="Unassembled WGS sequence"/>
</dbReference>
<organism evidence="6 7">
    <name type="scientific">Plastoroseomonas arctica</name>
    <dbReference type="NCBI Taxonomy" id="1509237"/>
    <lineage>
        <taxon>Bacteria</taxon>
        <taxon>Pseudomonadati</taxon>
        <taxon>Pseudomonadota</taxon>
        <taxon>Alphaproteobacteria</taxon>
        <taxon>Acetobacterales</taxon>
        <taxon>Acetobacteraceae</taxon>
        <taxon>Plastoroseomonas</taxon>
    </lineage>
</organism>
<evidence type="ECO:0000256" key="3">
    <source>
        <dbReference type="ARBA" id="ARBA00022729"/>
    </source>
</evidence>
<dbReference type="RefSeq" id="WP_211873882.1">
    <property type="nucleotide sequence ID" value="NZ_JAAEDH010000007.1"/>
</dbReference>
<dbReference type="GO" id="GO:0015833">
    <property type="term" value="P:peptide transport"/>
    <property type="evidence" value="ECO:0007669"/>
    <property type="project" value="TreeGrafter"/>
</dbReference>
<dbReference type="InterPro" id="IPR000914">
    <property type="entry name" value="SBP_5_dom"/>
</dbReference>
<dbReference type="GO" id="GO:0030288">
    <property type="term" value="C:outer membrane-bounded periplasmic space"/>
    <property type="evidence" value="ECO:0007669"/>
    <property type="project" value="UniProtKB-ARBA"/>
</dbReference>
<dbReference type="CDD" id="cd08502">
    <property type="entry name" value="PBP2_NikA_DppA_OppA_like_16"/>
    <property type="match status" value="1"/>
</dbReference>
<evidence type="ECO:0000313" key="7">
    <source>
        <dbReference type="Proteomes" id="UP001196068"/>
    </source>
</evidence>
<dbReference type="Gene3D" id="3.40.190.10">
    <property type="entry name" value="Periplasmic binding protein-like II"/>
    <property type="match status" value="1"/>
</dbReference>
<dbReference type="EMBL" id="JAAEDH010000007">
    <property type="protein sequence ID" value="MBR0655048.1"/>
    <property type="molecule type" value="Genomic_DNA"/>
</dbReference>